<proteinExistence type="predicted"/>
<evidence type="ECO:0000313" key="5">
    <source>
        <dbReference type="Proteomes" id="UP000515211"/>
    </source>
</evidence>
<evidence type="ECO:0000256" key="2">
    <source>
        <dbReference type="ARBA" id="ARBA00023155"/>
    </source>
</evidence>
<dbReference type="AlphaFoldDB" id="A0A9C6WP96"/>
<dbReference type="Pfam" id="PF05920">
    <property type="entry name" value="Homeobox_KN"/>
    <property type="match status" value="1"/>
</dbReference>
<dbReference type="Gene3D" id="1.10.10.60">
    <property type="entry name" value="Homeodomain-like"/>
    <property type="match status" value="1"/>
</dbReference>
<evidence type="ECO:0000313" key="6">
    <source>
        <dbReference type="RefSeq" id="XP_052111950.1"/>
    </source>
</evidence>
<dbReference type="InterPro" id="IPR008422">
    <property type="entry name" value="KN_HD"/>
</dbReference>
<keyword evidence="3" id="KW-0539">Nucleus</keyword>
<sequence length="89" mass="10266">MVQMRIKQIGEPRVVLLYLLGQITNKRRQGSFSCKRGYESSCMSKLMYPHKAWLFEHFLHPYPTDTDKHMLATQRSFAKAGGGLFLSNS</sequence>
<reference evidence="6" key="2">
    <citation type="submission" date="2025-08" db="UniProtKB">
        <authorList>
            <consortium name="RefSeq"/>
        </authorList>
    </citation>
    <scope>IDENTIFICATION</scope>
    <source>
        <tissue evidence="6">Whole plant</tissue>
    </source>
</reference>
<dbReference type="Proteomes" id="UP000515211">
    <property type="component" value="Chromosome 2"/>
</dbReference>
<organism evidence="5 6">
    <name type="scientific">Arachis duranensis</name>
    <name type="common">Wild peanut</name>
    <dbReference type="NCBI Taxonomy" id="130453"/>
    <lineage>
        <taxon>Eukaryota</taxon>
        <taxon>Viridiplantae</taxon>
        <taxon>Streptophyta</taxon>
        <taxon>Embryophyta</taxon>
        <taxon>Tracheophyta</taxon>
        <taxon>Spermatophyta</taxon>
        <taxon>Magnoliopsida</taxon>
        <taxon>eudicotyledons</taxon>
        <taxon>Gunneridae</taxon>
        <taxon>Pentapetalae</taxon>
        <taxon>rosids</taxon>
        <taxon>fabids</taxon>
        <taxon>Fabales</taxon>
        <taxon>Fabaceae</taxon>
        <taxon>Papilionoideae</taxon>
        <taxon>50 kb inversion clade</taxon>
        <taxon>dalbergioids sensu lato</taxon>
        <taxon>Dalbergieae</taxon>
        <taxon>Pterocarpus clade</taxon>
        <taxon>Arachis</taxon>
    </lineage>
</organism>
<gene>
    <name evidence="6" type="primary">LOC127743810</name>
</gene>
<name>A0A9C6WP96_ARADU</name>
<evidence type="ECO:0000256" key="1">
    <source>
        <dbReference type="ARBA" id="ARBA00023125"/>
    </source>
</evidence>
<evidence type="ECO:0000256" key="3">
    <source>
        <dbReference type="ARBA" id="ARBA00023242"/>
    </source>
</evidence>
<dbReference type="GO" id="GO:0006355">
    <property type="term" value="P:regulation of DNA-templated transcription"/>
    <property type="evidence" value="ECO:0007669"/>
    <property type="project" value="InterPro"/>
</dbReference>
<reference evidence="5" key="1">
    <citation type="journal article" date="2016" name="Nat. Genet.">
        <title>The genome sequences of Arachis duranensis and Arachis ipaensis, the diploid ancestors of cultivated peanut.</title>
        <authorList>
            <person name="Bertioli D.J."/>
            <person name="Cannon S.B."/>
            <person name="Froenicke L."/>
            <person name="Huang G."/>
            <person name="Farmer A.D."/>
            <person name="Cannon E.K."/>
            <person name="Liu X."/>
            <person name="Gao D."/>
            <person name="Clevenger J."/>
            <person name="Dash S."/>
            <person name="Ren L."/>
            <person name="Moretzsohn M.C."/>
            <person name="Shirasawa K."/>
            <person name="Huang W."/>
            <person name="Vidigal B."/>
            <person name="Abernathy B."/>
            <person name="Chu Y."/>
            <person name="Niederhuth C.E."/>
            <person name="Umale P."/>
            <person name="Araujo A.C."/>
            <person name="Kozik A."/>
            <person name="Kim K.D."/>
            <person name="Burow M.D."/>
            <person name="Varshney R.K."/>
            <person name="Wang X."/>
            <person name="Zhang X."/>
            <person name="Barkley N."/>
            <person name="Guimaraes P.M."/>
            <person name="Isobe S."/>
            <person name="Guo B."/>
            <person name="Liao B."/>
            <person name="Stalker H.T."/>
            <person name="Schmitz R.J."/>
            <person name="Scheffler B.E."/>
            <person name="Leal-Bertioli S.C."/>
            <person name="Xun X."/>
            <person name="Jackson S.A."/>
            <person name="Michelmore R."/>
            <person name="Ozias-Akins P."/>
        </authorList>
    </citation>
    <scope>NUCLEOTIDE SEQUENCE [LARGE SCALE GENOMIC DNA]</scope>
    <source>
        <strain evidence="5">cv. V14167</strain>
    </source>
</reference>
<keyword evidence="1" id="KW-0238">DNA-binding</keyword>
<protein>
    <submittedName>
        <fullName evidence="6">BEL1-like homeodomain protein 5</fullName>
    </submittedName>
</protein>
<feature type="domain" description="KN homeodomain" evidence="4">
    <location>
        <begin position="53"/>
        <end position="74"/>
    </location>
</feature>
<dbReference type="KEGG" id="adu:127743810"/>
<dbReference type="GeneID" id="127743810"/>
<keyword evidence="5" id="KW-1185">Reference proteome</keyword>
<evidence type="ECO:0000259" key="4">
    <source>
        <dbReference type="Pfam" id="PF05920"/>
    </source>
</evidence>
<dbReference type="RefSeq" id="XP_052111950.1">
    <property type="nucleotide sequence ID" value="XM_052255990.1"/>
</dbReference>
<keyword evidence="2" id="KW-0371">Homeobox</keyword>
<dbReference type="GO" id="GO:0003677">
    <property type="term" value="F:DNA binding"/>
    <property type="evidence" value="ECO:0007669"/>
    <property type="project" value="UniProtKB-KW"/>
</dbReference>
<accession>A0A9C6WP96</accession>